<dbReference type="EMBL" id="RDQH01000328">
    <property type="protein sequence ID" value="RXI05950.1"/>
    <property type="molecule type" value="Genomic_DNA"/>
</dbReference>
<feature type="compositionally biased region" description="Basic and acidic residues" evidence="6">
    <location>
        <begin position="11"/>
        <end position="20"/>
    </location>
</feature>
<dbReference type="PANTHER" id="PTHR31541">
    <property type="entry name" value="B3 DOMAIN PLANT PROTEIN-RELATED"/>
    <property type="match status" value="1"/>
</dbReference>
<evidence type="ECO:0000256" key="3">
    <source>
        <dbReference type="ARBA" id="ARBA00023125"/>
    </source>
</evidence>
<dbReference type="SMART" id="SM01019">
    <property type="entry name" value="B3"/>
    <property type="match status" value="1"/>
</dbReference>
<evidence type="ECO:0000313" key="9">
    <source>
        <dbReference type="Proteomes" id="UP000290289"/>
    </source>
</evidence>
<dbReference type="Proteomes" id="UP000290289">
    <property type="component" value="Chromosome 2"/>
</dbReference>
<proteinExistence type="predicted"/>
<dbReference type="SUPFAM" id="SSF101936">
    <property type="entry name" value="DNA-binding pseudobarrel domain"/>
    <property type="match status" value="1"/>
</dbReference>
<protein>
    <recommendedName>
        <fullName evidence="7">TF-B3 domain-containing protein</fullName>
    </recommendedName>
</protein>
<comment type="subcellular location">
    <subcellularLocation>
        <location evidence="1">Nucleus</location>
    </subcellularLocation>
</comment>
<dbReference type="InterPro" id="IPR005508">
    <property type="entry name" value="At2g31720-like"/>
</dbReference>
<keyword evidence="3" id="KW-0238">DNA-binding</keyword>
<evidence type="ECO:0000256" key="2">
    <source>
        <dbReference type="ARBA" id="ARBA00023015"/>
    </source>
</evidence>
<evidence type="ECO:0000256" key="6">
    <source>
        <dbReference type="SAM" id="MobiDB-lite"/>
    </source>
</evidence>
<evidence type="ECO:0000256" key="1">
    <source>
        <dbReference type="ARBA" id="ARBA00004123"/>
    </source>
</evidence>
<comment type="caution">
    <text evidence="8">The sequence shown here is derived from an EMBL/GenBank/DDBJ whole genome shotgun (WGS) entry which is preliminary data.</text>
</comment>
<sequence>MNPKRNTRLGESSRQDMDDRDHEEDPDCKDKSMTMKEGALILIHMKHKVLDSDSARELENMKCKFLGSNYWKKKYSHEGTTRKRIIQETEAPKTLEAIYNVAAAQGQQLKDEGVEAEGLFYGNYAPPDVPHVPRIQHLIQVCSKPFEKQLTSSDVRDGQCRFAINKEDVENHIFLLLKKGEDIRKGIHVTTYDVDGNDYAMVYKLWAGKIHVLTGGWKNFVHDHGLVEKQDFVTLWVFRNADNRSLCFVISSRRLPVYETIKKRRLRSN</sequence>
<dbReference type="PANTHER" id="PTHR31541:SF28">
    <property type="entry name" value="TF-B3 DOMAIN-CONTAINING PROTEIN"/>
    <property type="match status" value="1"/>
</dbReference>
<dbReference type="Gene3D" id="2.40.330.10">
    <property type="entry name" value="DNA-binding pseudobarrel domain"/>
    <property type="match status" value="1"/>
</dbReference>
<dbReference type="Pfam" id="PF02362">
    <property type="entry name" value="B3"/>
    <property type="match status" value="1"/>
</dbReference>
<dbReference type="InterPro" id="IPR015300">
    <property type="entry name" value="DNA-bd_pseudobarrel_sf"/>
</dbReference>
<dbReference type="GO" id="GO:0005634">
    <property type="term" value="C:nucleus"/>
    <property type="evidence" value="ECO:0007669"/>
    <property type="project" value="UniProtKB-SubCell"/>
</dbReference>
<dbReference type="AlphaFoldDB" id="A0A498KC81"/>
<dbReference type="GO" id="GO:0003677">
    <property type="term" value="F:DNA binding"/>
    <property type="evidence" value="ECO:0007669"/>
    <property type="project" value="UniProtKB-KW"/>
</dbReference>
<name>A0A498KC81_MALDO</name>
<keyword evidence="2" id="KW-0805">Transcription regulation</keyword>
<keyword evidence="4" id="KW-0804">Transcription</keyword>
<accession>A0A498KC81</accession>
<keyword evidence="9" id="KW-1185">Reference proteome</keyword>
<gene>
    <name evidence="8" type="ORF">DVH24_017992</name>
</gene>
<feature type="region of interest" description="Disordered" evidence="6">
    <location>
        <begin position="1"/>
        <end position="31"/>
    </location>
</feature>
<dbReference type="CDD" id="cd10017">
    <property type="entry name" value="B3_DNA"/>
    <property type="match status" value="1"/>
</dbReference>
<evidence type="ECO:0000256" key="4">
    <source>
        <dbReference type="ARBA" id="ARBA00023163"/>
    </source>
</evidence>
<dbReference type="STRING" id="3750.A0A498KC81"/>
<evidence type="ECO:0000313" key="8">
    <source>
        <dbReference type="EMBL" id="RXI05950.1"/>
    </source>
</evidence>
<organism evidence="8 9">
    <name type="scientific">Malus domestica</name>
    <name type="common">Apple</name>
    <name type="synonym">Pyrus malus</name>
    <dbReference type="NCBI Taxonomy" id="3750"/>
    <lineage>
        <taxon>Eukaryota</taxon>
        <taxon>Viridiplantae</taxon>
        <taxon>Streptophyta</taxon>
        <taxon>Embryophyta</taxon>
        <taxon>Tracheophyta</taxon>
        <taxon>Spermatophyta</taxon>
        <taxon>Magnoliopsida</taxon>
        <taxon>eudicotyledons</taxon>
        <taxon>Gunneridae</taxon>
        <taxon>Pentapetalae</taxon>
        <taxon>rosids</taxon>
        <taxon>fabids</taxon>
        <taxon>Rosales</taxon>
        <taxon>Rosaceae</taxon>
        <taxon>Amygdaloideae</taxon>
        <taxon>Maleae</taxon>
        <taxon>Malus</taxon>
    </lineage>
</organism>
<reference evidence="8 9" key="1">
    <citation type="submission" date="2018-10" db="EMBL/GenBank/DDBJ databases">
        <title>A high-quality apple genome assembly.</title>
        <authorList>
            <person name="Hu J."/>
        </authorList>
    </citation>
    <scope>NUCLEOTIDE SEQUENCE [LARGE SCALE GENOMIC DNA]</scope>
    <source>
        <strain evidence="9">cv. HFTH1</strain>
        <tissue evidence="8">Young leaf</tissue>
    </source>
</reference>
<evidence type="ECO:0000256" key="5">
    <source>
        <dbReference type="ARBA" id="ARBA00023242"/>
    </source>
</evidence>
<keyword evidence="5" id="KW-0539">Nucleus</keyword>
<feature type="domain" description="TF-B3" evidence="7">
    <location>
        <begin position="146"/>
        <end position="254"/>
    </location>
</feature>
<dbReference type="InterPro" id="IPR003340">
    <property type="entry name" value="B3_DNA-bd"/>
</dbReference>
<evidence type="ECO:0000259" key="7">
    <source>
        <dbReference type="SMART" id="SM01019"/>
    </source>
</evidence>